<name>A0A3E0DUJ3_9BACT</name>
<gene>
    <name evidence="1" type="ORF">C8N25_11326</name>
</gene>
<sequence length="31" mass="3338">MKDGLSKGSIENTNNYIKLAPLLQTGAFLSI</sequence>
<evidence type="ECO:0000313" key="2">
    <source>
        <dbReference type="Proteomes" id="UP000256405"/>
    </source>
</evidence>
<comment type="caution">
    <text evidence="1">The sequence shown here is derived from an EMBL/GenBank/DDBJ whole genome shotgun (WGS) entry which is preliminary data.</text>
</comment>
<keyword evidence="2" id="KW-1185">Reference proteome</keyword>
<reference evidence="1 2" key="1">
    <citation type="submission" date="2018-08" db="EMBL/GenBank/DDBJ databases">
        <title>Genomic Encyclopedia of Archaeal and Bacterial Type Strains, Phase II (KMG-II): from individual species to whole genera.</title>
        <authorList>
            <person name="Goeker M."/>
        </authorList>
    </citation>
    <scope>NUCLEOTIDE SEQUENCE [LARGE SCALE GENOMIC DNA]</scope>
    <source>
        <strain evidence="1 2">DSM 15986</strain>
    </source>
</reference>
<proteinExistence type="predicted"/>
<protein>
    <submittedName>
        <fullName evidence="1">Uncharacterized protein</fullName>
    </submittedName>
</protein>
<dbReference type="Proteomes" id="UP000256405">
    <property type="component" value="Unassembled WGS sequence"/>
</dbReference>
<evidence type="ECO:0000313" key="1">
    <source>
        <dbReference type="EMBL" id="REG85339.1"/>
    </source>
</evidence>
<accession>A0A3E0DUJ3</accession>
<organism evidence="1 2">
    <name type="scientific">Algoriphagus antarcticus</name>
    <dbReference type="NCBI Taxonomy" id="238540"/>
    <lineage>
        <taxon>Bacteria</taxon>
        <taxon>Pseudomonadati</taxon>
        <taxon>Bacteroidota</taxon>
        <taxon>Cytophagia</taxon>
        <taxon>Cytophagales</taxon>
        <taxon>Cyclobacteriaceae</taxon>
        <taxon>Algoriphagus</taxon>
    </lineage>
</organism>
<dbReference type="EMBL" id="QUNF01000013">
    <property type="protein sequence ID" value="REG85339.1"/>
    <property type="molecule type" value="Genomic_DNA"/>
</dbReference>
<dbReference type="AlphaFoldDB" id="A0A3E0DUJ3"/>